<name>A0A1M5I2K2_9BACT</name>
<gene>
    <name evidence="1" type="ORF">SAMN05443144_1221</name>
</gene>
<protein>
    <submittedName>
        <fullName evidence="1">Uncharacterized protein</fullName>
    </submittedName>
</protein>
<sequence length="47" mass="5535">EDIREQRDVAGEHPEVVDSIRTIMEREHTVPDIEQFKMEALGDDKRN</sequence>
<evidence type="ECO:0000313" key="1">
    <source>
        <dbReference type="EMBL" id="SHG22508.1"/>
    </source>
</evidence>
<dbReference type="Proteomes" id="UP000184041">
    <property type="component" value="Unassembled WGS sequence"/>
</dbReference>
<evidence type="ECO:0000313" key="2">
    <source>
        <dbReference type="Proteomes" id="UP000184041"/>
    </source>
</evidence>
<reference evidence="1 2" key="1">
    <citation type="submission" date="2016-11" db="EMBL/GenBank/DDBJ databases">
        <authorList>
            <person name="Jaros S."/>
            <person name="Januszkiewicz K."/>
            <person name="Wedrychowicz H."/>
        </authorList>
    </citation>
    <scope>NUCLEOTIDE SEQUENCE [LARGE SCALE GENOMIC DNA]</scope>
    <source>
        <strain evidence="1 2">DSM 21986</strain>
    </source>
</reference>
<dbReference type="EMBL" id="FQUS01000022">
    <property type="protein sequence ID" value="SHG22508.1"/>
    <property type="molecule type" value="Genomic_DNA"/>
</dbReference>
<feature type="non-terminal residue" evidence="1">
    <location>
        <position position="1"/>
    </location>
</feature>
<keyword evidence="2" id="KW-1185">Reference proteome</keyword>
<proteinExistence type="predicted"/>
<organism evidence="1 2">
    <name type="scientific">Fodinibius roseus</name>
    <dbReference type="NCBI Taxonomy" id="1194090"/>
    <lineage>
        <taxon>Bacteria</taxon>
        <taxon>Pseudomonadati</taxon>
        <taxon>Balneolota</taxon>
        <taxon>Balneolia</taxon>
        <taxon>Balneolales</taxon>
        <taxon>Balneolaceae</taxon>
        <taxon>Fodinibius</taxon>
    </lineage>
</organism>
<dbReference type="AlphaFoldDB" id="A0A1M5I2K2"/>
<accession>A0A1M5I2K2</accession>
<dbReference type="STRING" id="1194090.SAMN05443144_1221"/>